<feature type="transmembrane region" description="Helical" evidence="1">
    <location>
        <begin position="124"/>
        <end position="145"/>
    </location>
</feature>
<reference evidence="3" key="1">
    <citation type="submission" date="2016-07" db="EMBL/GenBank/DDBJ databases">
        <authorList>
            <person name="Florea S."/>
            <person name="Webb J.S."/>
            <person name="Jaromczyk J."/>
            <person name="Schardl C.L."/>
        </authorList>
    </citation>
    <scope>NUCLEOTIDE SEQUENCE [LARGE SCALE GENOMIC DNA]</scope>
    <source>
        <strain evidence="3">CY1</strain>
    </source>
</reference>
<protein>
    <submittedName>
        <fullName evidence="2">Uncharacterized protein</fullName>
    </submittedName>
</protein>
<sequence length="225" mass="25726">MNYLFSFIFSSIEFSSLIILTMATFRFNILNYKREVIILSLILSFCSSVLDSLPLQTIAPIIQLFILIVLFKVLIKESIIFSILVNALGFIFFNVIEALYFAILQYYAIADISDLGGTHNTTTFTLQLTASLIVFIVSAIIRNLNSGFGFMDKFRSTKSKIKTTNKILAIISFISILLLSVSLYMLLSNKNLYSFMAFLIFVLIFNIILFYFYNKRDKEQFGNAN</sequence>
<keyword evidence="1" id="KW-0812">Transmembrane</keyword>
<dbReference type="Proteomes" id="UP000190626">
    <property type="component" value="Unassembled WGS sequence"/>
</dbReference>
<evidence type="ECO:0000313" key="3">
    <source>
        <dbReference type="Proteomes" id="UP000190626"/>
    </source>
</evidence>
<keyword evidence="1" id="KW-0472">Membrane</keyword>
<organism evidence="2 3">
    <name type="scientific">Paenibacillus ferrarius</name>
    <dbReference type="NCBI Taxonomy" id="1469647"/>
    <lineage>
        <taxon>Bacteria</taxon>
        <taxon>Bacillati</taxon>
        <taxon>Bacillota</taxon>
        <taxon>Bacilli</taxon>
        <taxon>Bacillales</taxon>
        <taxon>Paenibacillaceae</taxon>
        <taxon>Paenibacillus</taxon>
    </lineage>
</organism>
<name>A0A1V4HTA4_9BACL</name>
<comment type="caution">
    <text evidence="2">The sequence shown here is derived from an EMBL/GenBank/DDBJ whole genome shotgun (WGS) entry which is preliminary data.</text>
</comment>
<dbReference type="EMBL" id="MBTG01000001">
    <property type="protein sequence ID" value="OPH61805.1"/>
    <property type="molecule type" value="Genomic_DNA"/>
</dbReference>
<proteinExistence type="predicted"/>
<evidence type="ECO:0000313" key="2">
    <source>
        <dbReference type="EMBL" id="OPH61805.1"/>
    </source>
</evidence>
<feature type="transmembrane region" description="Helical" evidence="1">
    <location>
        <begin position="58"/>
        <end position="75"/>
    </location>
</feature>
<feature type="transmembrane region" description="Helical" evidence="1">
    <location>
        <begin position="193"/>
        <end position="213"/>
    </location>
</feature>
<keyword evidence="3" id="KW-1185">Reference proteome</keyword>
<gene>
    <name evidence="2" type="ORF">BC351_00765</name>
</gene>
<dbReference type="AlphaFoldDB" id="A0A1V4HTA4"/>
<feature type="transmembrane region" description="Helical" evidence="1">
    <location>
        <begin position="6"/>
        <end position="29"/>
    </location>
</feature>
<dbReference type="STRING" id="1469647.BC351_00765"/>
<accession>A0A1V4HTA4</accession>
<feature type="transmembrane region" description="Helical" evidence="1">
    <location>
        <begin position="87"/>
        <end position="109"/>
    </location>
</feature>
<keyword evidence="1" id="KW-1133">Transmembrane helix</keyword>
<evidence type="ECO:0000256" key="1">
    <source>
        <dbReference type="SAM" id="Phobius"/>
    </source>
</evidence>
<feature type="transmembrane region" description="Helical" evidence="1">
    <location>
        <begin position="166"/>
        <end position="187"/>
    </location>
</feature>